<feature type="compositionally biased region" description="Low complexity" evidence="2">
    <location>
        <begin position="672"/>
        <end position="682"/>
    </location>
</feature>
<feature type="compositionally biased region" description="Basic and acidic residues" evidence="2">
    <location>
        <begin position="4353"/>
        <end position="4365"/>
    </location>
</feature>
<feature type="coiled-coil region" evidence="1">
    <location>
        <begin position="2057"/>
        <end position="2113"/>
    </location>
</feature>
<feature type="coiled-coil region" evidence="1">
    <location>
        <begin position="1350"/>
        <end position="1377"/>
    </location>
</feature>
<feature type="compositionally biased region" description="Basic and acidic residues" evidence="2">
    <location>
        <begin position="1821"/>
        <end position="1835"/>
    </location>
</feature>
<protein>
    <submittedName>
        <fullName evidence="3">Uncharacterized protein</fullName>
    </submittedName>
</protein>
<feature type="compositionally biased region" description="Basic and acidic residues" evidence="2">
    <location>
        <begin position="870"/>
        <end position="885"/>
    </location>
</feature>
<feature type="compositionally biased region" description="Basic and acidic residues" evidence="2">
    <location>
        <begin position="3266"/>
        <end position="3286"/>
    </location>
</feature>
<feature type="region of interest" description="Disordered" evidence="2">
    <location>
        <begin position="282"/>
        <end position="402"/>
    </location>
</feature>
<feature type="region of interest" description="Disordered" evidence="2">
    <location>
        <begin position="1578"/>
        <end position="1629"/>
    </location>
</feature>
<feature type="compositionally biased region" description="Basic and acidic residues" evidence="2">
    <location>
        <begin position="574"/>
        <end position="583"/>
    </location>
</feature>
<feature type="compositionally biased region" description="Polar residues" evidence="2">
    <location>
        <begin position="504"/>
        <end position="515"/>
    </location>
</feature>
<feature type="region of interest" description="Disordered" evidence="2">
    <location>
        <begin position="2303"/>
        <end position="2328"/>
    </location>
</feature>
<feature type="region of interest" description="Disordered" evidence="2">
    <location>
        <begin position="2682"/>
        <end position="2740"/>
    </location>
</feature>
<sequence>MDDTCRTVNRCCSECHRAFGGSADDSDSSSCTLCHVHGPEGEERYERSCRSNDISRPCSCWTDTQSRSASSDGRSSAELVEHQSLGLARSVAEAVASAFSRPSLTLLGSPTLSVFSPPESCTGAEKRTLLRMHQQALLALSNPSDAISAGLHASPLPPRRQKPRRHSSRESSRGCRSRSTSSKRLCHGAQRGKHHRESRGRENGGRIRGRLTTGESPQPAPESATRRRQFSPVETSFSCIEGSCSFETTSAGPPNSDRLSVDSLAKPWLSCAGCGHRRSEVDTSCVSRHESRTGCPRWNGSRDRERKRDKRGRGPETAFLVGSKRQVNSEERHTSSEPACLSGYGRFRGQRNHSPVPRPQPQECSEVAGVPRDTAADGEFATPRETPPTPLSVGHSFSDLNQTKGVSPEVVHLGQSEGVGEPQQKNLEHCPVHGLKLLTQGREPTSARKSSGASRTGRSPTRRQQTAVSNLKQPISCHTEHEEGCPLYQASCTSPEHHQREGKPNNTADDMNSSCPVHFRGTASSTAPRDASAPGQMEAAYHDSIPARCDVKDTGRDMEETLKDGVSRGNNRPNLREHRDRQSTKALHASSETATVGSEKEQPHLITAHACSPDFSRPLLSGSPTCVRSSSHCPRDRRNRRRDKHQEDSISPRHSSRVIVARSSTVSPCPAPTARRSPASAAVHLHSVARTRRCRTEAEDEFREEIIGKVSLSTCNAENFIALLKEHENYVLALQHQNEQLQDDLADAEEVPEAVTQTGPGEEQAETQKLKNELAAPVKQRADGNWQTEAARQMLEEAEVARAAAEQRLHATETAQRELHEKWEQAEKTLEGLLEQVREMEVTEKALRRELTEAQTQKTAAERRLEEITRTPRAAAECKHEDKEMQTFPEEPVDHEKLRSALKDLVVVRERESKVKSQLGELQKKIAKLEEKLATAVREKDDALKLVEEHRTLLEHEKRQCESLKEQLARQAIELTKSEQQTKRLSQRAEDQGALREFVHQTQAQQKRTRAKYRMRQEQLETALMAREEVLQRQIADVLSLRVSEPSAGTGELFDRPASAERHRFRCEAVLHRLSSLDVKFERQKEATLQSELLLTERRLSRQQSSERHQFQKEELREMLLAEQLVRIQARDEQQKLEEEIAELKRQQLDVRSELEKLRSEQKSDNLHRLEACHTADVRSFQAEKKTAEHDLGQFPHEPATVAERRSKNAFHMRSVRFGLNETFKRQRSSEVTDARAQVEAAEVALRALNTQLRQAEEVPPVHLPSSGVTGEVERSQPTLCKSEMQDRTADLLVIKVLGSQISAAAERLGAAQCRERSLLAQIAEMEKNAEVATPSAAFQSCAEARQMLQEDLEATLLHLERSLALVEAERAQAAREAAVVGEQQALLEAQQQSLTRLGEELRRKTAAEETAKREVLDLVRRIQELEICEQQETERLADCTAALDEAVRQLRGAQLAEQELCATQRRLLEVENEGKCRDEAERKRTQERTETELREGARTVAALLVAKVGETAAAAAKVQEMQRLVWAKEKEVSDLVAELERKREELEAEKAKHAQLLELARKDPDASQVFKALHRASQNDLKRPLEKPACPASGESDPLQMAFKQELQGLEQERQRHGSSSPDEPVSDIEELDASTAAQREQRQMEKQVAAAVHALMRQEACERRMMRVEELENAIRELVRQRQEADQLASHQDREAKDVTREREDQVESLEKEHRRRMEQIEEQRRQREEPVHALELQRMRWLESRERWQLQHEADKAREVELSGQLAFARTAHAEVVEKLALCKIESTRALAEDGEKISQIQEEHEAQQALTAQQSAERQELVDRHQSREAERMQQIHLTPVELGSMRLRCEATEKNMFLQETREQTTLAVEAARSCLERAKSQGLLKKLTATELEKEELTRAKEKLQVQLNQLEEDRREERRWFQSLQKEQEEAHASQIEALRTAQRLQRQLHAEETGRALVRGFELNGALHQLAKAECDADRLLADRQQLQSEKATLEGQLASLQNSQHKCFEEQTRVDKQETAGTPCHELAAATARGWMHAVEARNAFARFEEVQEECRDSAKKRQELAEELQRAKEAERMHWEMQQRLLEEERRQHEAAVQNLRSDLLTGQRRLEEKLEQERSAHFLEQQILQQSSELLLLRLDSTERRLRNQEREARRLADEKRAEGETFRREVAQLTDGLQRAEAVHAELRKQFEKERFELESEIARRRHQAEEGLVRLKELEALGRERVERHEQELALAREQERSVLAEAFEAQLREQEEVYRQHLELELHRQREEAERCFSREKKALMEAQEKALAERETQIESQREAQEREFQSQVEKQNAAFEQKLVESQANHARLLEEQLKKQREMLEARQRKDLETQLEQQRALLSHQRQALEAELEAELSQKRAALQAQKEEFEAEVHAQKTKLAEQLEGLKKQQEDLRQERERELAEQVTALEQKKEREIAEQLEKHRVVWQAEIKAALEALRLHLQEAFRREHEPNLAGRLSATETTHQEALSHQQREFEIDMEVKLAEAEQARDGQTKQFQEEANTIPLERHLSYEGRPRDQQKQLAEEHERGLAAQRSELVEAETRRFVALRTEIGEAHTLELEGQKNDVSGSLPLHTQKAVRFPDLHGAQMALYAIDAITQSQEAPKEELGKLRNSVVEEKQETERQVVPTLAGPLVDELPKQAEEDSVPVAKEVQKKGECEAEIRHAAEEETGGKPEETRGEHDRADQTEDRRKGLKKDFGEVEVVEVSLQGSEERLNEELDEQAKQHTMLQGEALEVSENSSDRHDNWEEDEKPDAQECEAETTLEKAKLADAKLKDECLEDEKVKEIKLEEISLEEEKLVEAKLAKTREELQRQLNAKLAMKEMELRADLQEELERHRLYFAAKVREKEREAEIRLQRLRDARRASAEQARSRQLQLEHQLQELLDRESMLRSELDRHHRSAEEPLNGFWTEQLAQPELMHKEKFRSEEQENFEWPEEAQALHQKLKDALEREKHLREAADAGAVRMHETEDALRLCQEELKDARLHLKEEQDALRLCQQELEATRLQLNKGQNNEKGNDALRLCHQELEAAQVQLIESRRQEEETRRTFASMVAEAETLREQLDKAHREAERAEQQMQDMQLRHRQEQQQASLERDPRGRDSLGDERGKNEWETEKKELKERLQTAEYELERLQGNLKSTREAGRAVETEVEELRKDLAAAREEKQQLMDLLTEVQGNPTVERLHEASRMRQLYSLDEEKSEQALSAAKKSHASAEQEFQELQRKVKRGKEENQGSEIRDAESEDNFVAQAEGVAEHLHALPEANLEQKATQPALEVTSDLVECHEADRAAKEAEKGGEKRSEKLESSKKMRDERQQTLDVAQKVEELKREIDAKSALLHKYQGLVKLKEGVTSWQRLSTREPRTISRGTSSLGFEDAESEAQRQELEALARAKTELSRQKTALELEAERLRQEAEKLRRDQETHAEARNKLQEEARQIHEEAKQLDEGLARLRMAQQQLEGKEEALEETRIELAERAAALKREEQMSERRKESVLHPSWAASKAQDLERNRQSRGDAETSIPHPQCSQSALKEEERAKKCEIVESKSPSNPSALVPRNGLTIAEGRRQFLVQRKETRDANQGNRALGLLNCDPVRVEMRTLQELVHQKDVEIQSLAETLLLHHSAKNSGSVSSKRFPSQTLRDLTLRSTFFEPVHTSAAGRPPARRGNGCVVFFEEREKQGQPGVPSPLEENVLERRRTEDIVQMKSSAGQVLRAVSRASGVCATEATSESRESNHEILAKTVLHREGEMMEPKLEFGQPQDGRDSRVRASRRHAEAQNAWPAAAPQLGGDFSGTREALKTQERLGSAVKQTGREEGMALARHLGCTLYLDQVTLELIRAFWLSVRRAAVFTSSGLLSLSNPLLIHQLTHGGVSHFTPSGTPFCTVPSTTLLERPKTTRTTDAIKQEPEMKPFLSSGGGPASRSPVPAPGLEQKCHSRHDHTRFSRSAPLYILCAPLVSTYAVLLAPSSVSESTAVFFLSVSGVETARIRVQLAQSRFAQHASEFPSGLSDSVHVPTFSLSSSTSPRFQLRSPDLSESAVGGASSVLVRLQECSGIATGDPMYLGFSLRNENASAAEEKTAKVDPTERQPDPHGVCGCRGTRVRPIHESGGRNESIEGACRERWVGRNASEISPALRQLKTMPRVSFSPIRESLGKANGVEVSETTATQNRRRAAFALHLSEVPIDEGLVWLHFLESGNKNNPHSECSQNSDECRVSLKNRGFTVSSTEFGERDSVFLDRRTERVKIQHALTGLFMTLRPDEKRYCSSASRHIKDESSLEPQIAALVASAGARGAFSDGDGNFQHCDSGDTRRNSRGDSSEEDVTLFQKKHIRTALHAFDLSREHGQMRGLWSTSDPDEATVFLLVEQNELTQRTVRDWNTVHLCRGFQETERCLQRE</sequence>
<feature type="region of interest" description="Disordered" evidence="2">
    <location>
        <begin position="4345"/>
        <end position="4369"/>
    </location>
</feature>
<feature type="region of interest" description="Disordered" evidence="2">
    <location>
        <begin position="4121"/>
        <end position="4142"/>
    </location>
</feature>
<feature type="compositionally biased region" description="Basic and acidic residues" evidence="2">
    <location>
        <begin position="2548"/>
        <end position="2571"/>
    </location>
</feature>
<feature type="region of interest" description="Disordered" evidence="2">
    <location>
        <begin position="148"/>
        <end position="232"/>
    </location>
</feature>
<feature type="compositionally biased region" description="Polar residues" evidence="2">
    <location>
        <begin position="447"/>
        <end position="473"/>
    </location>
</feature>
<feature type="coiled-coil region" evidence="1">
    <location>
        <begin position="1971"/>
        <end position="2012"/>
    </location>
</feature>
<feature type="compositionally biased region" description="Basic and acidic residues" evidence="2">
    <location>
        <begin position="282"/>
        <end position="292"/>
    </location>
</feature>
<accession>A0A0F7UVM4</accession>
<proteinExistence type="predicted"/>
<feature type="region of interest" description="Disordered" evidence="2">
    <location>
        <begin position="1257"/>
        <end position="1278"/>
    </location>
</feature>
<feature type="region of interest" description="Disordered" evidence="2">
    <location>
        <begin position="1815"/>
        <end position="1835"/>
    </location>
</feature>
<name>A0A0F7UVM4_TOXGV</name>
<feature type="region of interest" description="Disordered" evidence="2">
    <location>
        <begin position="561"/>
        <end position="602"/>
    </location>
</feature>
<feature type="coiled-coil region" evidence="1">
    <location>
        <begin position="2143"/>
        <end position="2209"/>
    </location>
</feature>
<feature type="compositionally biased region" description="Basic and acidic residues" evidence="2">
    <location>
        <begin position="3527"/>
        <end position="3540"/>
    </location>
</feature>
<feature type="region of interest" description="Disordered" evidence="2">
    <location>
        <begin position="622"/>
        <end position="656"/>
    </location>
</feature>
<evidence type="ECO:0000256" key="1">
    <source>
        <dbReference type="SAM" id="Coils"/>
    </source>
</evidence>
<feature type="compositionally biased region" description="Basic and acidic residues" evidence="2">
    <location>
        <begin position="2695"/>
        <end position="2740"/>
    </location>
</feature>
<feature type="region of interest" description="Disordered" evidence="2">
    <location>
        <begin position="3237"/>
        <end position="3291"/>
    </location>
</feature>
<feature type="coiled-coil region" evidence="1">
    <location>
        <begin position="912"/>
        <end position="981"/>
    </location>
</feature>
<feature type="coiled-coil region" evidence="1">
    <location>
        <begin position="2983"/>
        <end position="3059"/>
    </location>
</feature>
<feature type="region of interest" description="Disordered" evidence="2">
    <location>
        <begin position="3109"/>
        <end position="3163"/>
    </location>
</feature>
<evidence type="ECO:0000256" key="2">
    <source>
        <dbReference type="SAM" id="MobiDB-lite"/>
    </source>
</evidence>
<feature type="region of interest" description="Disordered" evidence="2">
    <location>
        <begin position="3333"/>
        <end position="3363"/>
    </location>
</feature>
<feature type="compositionally biased region" description="Basic and acidic residues" evidence="2">
    <location>
        <begin position="2303"/>
        <end position="2324"/>
    </location>
</feature>
<feature type="compositionally biased region" description="Basic and acidic residues" evidence="2">
    <location>
        <begin position="3109"/>
        <end position="3119"/>
    </location>
</feature>
<feature type="region of interest" description="Disordered" evidence="2">
    <location>
        <begin position="493"/>
        <end position="535"/>
    </location>
</feature>
<feature type="compositionally biased region" description="Basic and acidic residues" evidence="2">
    <location>
        <begin position="2755"/>
        <end position="2768"/>
    </location>
</feature>
<feature type="compositionally biased region" description="Basic and acidic residues" evidence="2">
    <location>
        <begin position="4122"/>
        <end position="4137"/>
    </location>
</feature>
<feature type="coiled-coil region" evidence="1">
    <location>
        <begin position="2886"/>
        <end position="2931"/>
    </location>
</feature>
<feature type="compositionally biased region" description="Acidic residues" evidence="2">
    <location>
        <begin position="2791"/>
        <end position="2802"/>
    </location>
</feature>
<feature type="coiled-coil region" evidence="1">
    <location>
        <begin position="724"/>
        <end position="751"/>
    </location>
</feature>
<feature type="region of interest" description="Disordered" evidence="2">
    <location>
        <begin position="3527"/>
        <end position="3576"/>
    </location>
</feature>
<feature type="region of interest" description="Disordered" evidence="2">
    <location>
        <begin position="870"/>
        <end position="892"/>
    </location>
</feature>
<feature type="region of interest" description="Disordered" evidence="2">
    <location>
        <begin position="1687"/>
        <end position="1731"/>
    </location>
</feature>
<feature type="compositionally biased region" description="Polar residues" evidence="2">
    <location>
        <begin position="622"/>
        <end position="632"/>
    </location>
</feature>
<feature type="region of interest" description="Disordered" evidence="2">
    <location>
        <begin position="2753"/>
        <end position="2802"/>
    </location>
</feature>
<evidence type="ECO:0000313" key="3">
    <source>
        <dbReference type="EMBL" id="CEL73092.1"/>
    </source>
</evidence>
<feature type="compositionally biased region" description="Basic and acidic residues" evidence="2">
    <location>
        <begin position="3551"/>
        <end position="3563"/>
    </location>
</feature>
<feature type="region of interest" description="Disordered" evidence="2">
    <location>
        <begin position="3956"/>
        <end position="3980"/>
    </location>
</feature>
<gene>
    <name evidence="3" type="ORF">BN1205_102840</name>
</gene>
<organism evidence="3">
    <name type="scientific">Toxoplasma gondii (strain ATCC 50861 / VEG)</name>
    <dbReference type="NCBI Taxonomy" id="432359"/>
    <lineage>
        <taxon>Eukaryota</taxon>
        <taxon>Sar</taxon>
        <taxon>Alveolata</taxon>
        <taxon>Apicomplexa</taxon>
        <taxon>Conoidasida</taxon>
        <taxon>Coccidia</taxon>
        <taxon>Eucoccidiorida</taxon>
        <taxon>Eimeriorina</taxon>
        <taxon>Sarcocystidae</taxon>
        <taxon>Toxoplasma</taxon>
    </lineage>
</organism>
<feature type="region of interest" description="Disordered" evidence="2">
    <location>
        <begin position="2529"/>
        <end position="2571"/>
    </location>
</feature>
<reference evidence="3" key="1">
    <citation type="journal article" date="2015" name="PLoS ONE">
        <title>Comprehensive Evaluation of Toxoplasma gondii VEG and Neospora caninum LIV Genomes with Tachyzoite Stage Transcriptome and Proteome Defines Novel Transcript Features.</title>
        <authorList>
            <person name="Ramaprasad A."/>
            <person name="Mourier T."/>
            <person name="Naeem R."/>
            <person name="Malas T.B."/>
            <person name="Moussa E."/>
            <person name="Panigrahi A."/>
            <person name="Vermont S.J."/>
            <person name="Otto T.D."/>
            <person name="Wastling J."/>
            <person name="Pain A."/>
        </authorList>
    </citation>
    <scope>NUCLEOTIDE SEQUENCE</scope>
    <source>
        <strain evidence="3">VEG</strain>
    </source>
</reference>
<feature type="compositionally biased region" description="Basic and acidic residues" evidence="2">
    <location>
        <begin position="3126"/>
        <end position="3163"/>
    </location>
</feature>
<feature type="region of interest" description="Disordered" evidence="2">
    <location>
        <begin position="437"/>
        <end position="475"/>
    </location>
</feature>
<feature type="coiled-coil region" evidence="1">
    <location>
        <begin position="1127"/>
        <end position="1161"/>
    </location>
</feature>
<feature type="region of interest" description="Disordered" evidence="2">
    <location>
        <begin position="663"/>
        <end position="682"/>
    </location>
</feature>
<feature type="coiled-coil region" evidence="1">
    <location>
        <begin position="1526"/>
        <end position="1564"/>
    </location>
</feature>
<dbReference type="EMBL" id="LN714495">
    <property type="protein sequence ID" value="CEL73092.1"/>
    <property type="molecule type" value="Genomic_DNA"/>
</dbReference>
<feature type="compositionally biased region" description="Basic residues" evidence="2">
    <location>
        <begin position="184"/>
        <end position="198"/>
    </location>
</feature>
<keyword evidence="1" id="KW-0175">Coiled coil</keyword>
<feature type="coiled-coil region" evidence="1">
    <location>
        <begin position="1893"/>
        <end position="1934"/>
    </location>
</feature>